<reference evidence="2" key="1">
    <citation type="submission" date="2020-12" db="EMBL/GenBank/DDBJ databases">
        <title>Desulfobium dissulfuricans gen. nov., sp. nov., a novel mesophilic, sulfate-reducing bacterium isolated from a deep-sea hydrothermal vent.</title>
        <authorList>
            <person name="Hashimoto Y."/>
            <person name="Tame A."/>
            <person name="Sawayama S."/>
            <person name="Miyazaki J."/>
            <person name="Takai K."/>
            <person name="Nakagawa S."/>
        </authorList>
    </citation>
    <scope>NUCLEOTIDE SEQUENCE</scope>
    <source>
        <strain evidence="2">GF1</strain>
    </source>
</reference>
<dbReference type="PANTHER" id="PTHR42695:SF5">
    <property type="entry name" value="GLUTAMINE AMIDOTRANSFERASE YLR126C-RELATED"/>
    <property type="match status" value="1"/>
</dbReference>
<accession>A0A915XJH5</accession>
<dbReference type="InterPro" id="IPR029062">
    <property type="entry name" value="Class_I_gatase-like"/>
</dbReference>
<dbReference type="GO" id="GO:0005829">
    <property type="term" value="C:cytosol"/>
    <property type="evidence" value="ECO:0007669"/>
    <property type="project" value="TreeGrafter"/>
</dbReference>
<sequence length="247" mass="27808">MALCFLVLQHVPWEPPGLLLLQGARQLGIELQVVRMWEQAPPDPADFDALILLSGPDNGTWEQDYPFLGLERRYLMAWLSLDRPCLGFGLGHQLMAQAVGATIGPNFLPGIGFVEGHLTHDGRNHPLFATIDTPLALFKFHSQSVQSPVSPNMLLLATSSQCVVEAFCVKGRPHIIGLQFDNHAAHPCDIEHRLQHRDQMRLPLPSRANRIESLLDEAMRCQRTLADDFFRILQNFSGLVTRWYQTT</sequence>
<dbReference type="KEGG" id="ddu:GF1_02490"/>
<gene>
    <name evidence="2" type="ORF">GF1_02490</name>
</gene>
<evidence type="ECO:0000259" key="1">
    <source>
        <dbReference type="Pfam" id="PF00117"/>
    </source>
</evidence>
<protein>
    <recommendedName>
        <fullName evidence="1">Glutamine amidotransferase domain-containing protein</fullName>
    </recommendedName>
</protein>
<dbReference type="AlphaFoldDB" id="A0A915XJH5"/>
<dbReference type="EMBL" id="AP024233">
    <property type="protein sequence ID" value="BCO07873.1"/>
    <property type="molecule type" value="Genomic_DNA"/>
</dbReference>
<proteinExistence type="predicted"/>
<organism evidence="2 3">
    <name type="scientific">Desulfolithobacter dissulfuricans</name>
    <dbReference type="NCBI Taxonomy" id="2795293"/>
    <lineage>
        <taxon>Bacteria</taxon>
        <taxon>Pseudomonadati</taxon>
        <taxon>Thermodesulfobacteriota</taxon>
        <taxon>Desulfobulbia</taxon>
        <taxon>Desulfobulbales</taxon>
        <taxon>Desulfobulbaceae</taxon>
        <taxon>Desulfolithobacter</taxon>
    </lineage>
</organism>
<dbReference type="Pfam" id="PF00117">
    <property type="entry name" value="GATase"/>
    <property type="match status" value="1"/>
</dbReference>
<keyword evidence="3" id="KW-1185">Reference proteome</keyword>
<evidence type="ECO:0000313" key="2">
    <source>
        <dbReference type="EMBL" id="BCO07873.1"/>
    </source>
</evidence>
<dbReference type="SUPFAM" id="SSF52317">
    <property type="entry name" value="Class I glutamine amidotransferase-like"/>
    <property type="match status" value="1"/>
</dbReference>
<dbReference type="RefSeq" id="WP_267927812.1">
    <property type="nucleotide sequence ID" value="NZ_AP024233.1"/>
</dbReference>
<dbReference type="PANTHER" id="PTHR42695">
    <property type="entry name" value="GLUTAMINE AMIDOTRANSFERASE YLR126C-RELATED"/>
    <property type="match status" value="1"/>
</dbReference>
<dbReference type="InterPro" id="IPR044992">
    <property type="entry name" value="ChyE-like"/>
</dbReference>
<evidence type="ECO:0000313" key="3">
    <source>
        <dbReference type="Proteomes" id="UP001063350"/>
    </source>
</evidence>
<dbReference type="InterPro" id="IPR017926">
    <property type="entry name" value="GATASE"/>
</dbReference>
<dbReference type="CDD" id="cd01741">
    <property type="entry name" value="GATase1_1"/>
    <property type="match status" value="1"/>
</dbReference>
<dbReference type="Proteomes" id="UP001063350">
    <property type="component" value="Chromosome"/>
</dbReference>
<dbReference type="Gene3D" id="3.40.50.880">
    <property type="match status" value="1"/>
</dbReference>
<name>A0A915XJH5_9BACT</name>
<feature type="domain" description="Glutamine amidotransferase" evidence="1">
    <location>
        <begin position="20"/>
        <end position="180"/>
    </location>
</feature>